<evidence type="ECO:0000256" key="4">
    <source>
        <dbReference type="SAM" id="SignalP"/>
    </source>
</evidence>
<dbReference type="GO" id="GO:0007623">
    <property type="term" value="P:circadian rhythm"/>
    <property type="evidence" value="ECO:0007669"/>
    <property type="project" value="UniProtKB-ARBA"/>
</dbReference>
<name>A0ABD0SXK8_LOXSC</name>
<evidence type="ECO:0000256" key="1">
    <source>
        <dbReference type="ARBA" id="ARBA00022729"/>
    </source>
</evidence>
<dbReference type="Gene3D" id="3.15.10.30">
    <property type="entry name" value="Haemolymph juvenile hormone binding protein"/>
    <property type="match status" value="1"/>
</dbReference>
<sequence length="243" mass="27713">MLSFPFSLLALISYVTSMGLPDYIQPCSRNDPNINECALKSARQSIRQFSLGDPSRKLPSLDPSYVAEMTVYIPNENGLKLVFKDNYFYGLSGMELQNLKFDFNKKIITTEALVNLDVTNKYELSGKLMMVPISSHGDSSIKLKKTDLKVKMWYEHVTGPDGKIHWNITKHDIKYELEKAIFRLENLLGDKQIGDQINNLLNELWRDIVADVGPYICRSMTTAVVDNLGVFLEQVSYDELFPE</sequence>
<dbReference type="SMART" id="SM00700">
    <property type="entry name" value="JHBP"/>
    <property type="match status" value="1"/>
</dbReference>
<dbReference type="FunFam" id="3.15.10.30:FF:000001">
    <property type="entry name" value="Takeout-like protein 1"/>
    <property type="match status" value="1"/>
</dbReference>
<dbReference type="InterPro" id="IPR038606">
    <property type="entry name" value="To_sf"/>
</dbReference>
<feature type="signal peptide" evidence="4">
    <location>
        <begin position="1"/>
        <end position="17"/>
    </location>
</feature>
<dbReference type="Pfam" id="PF06585">
    <property type="entry name" value="JHBP"/>
    <property type="match status" value="1"/>
</dbReference>
<evidence type="ECO:0000256" key="3">
    <source>
        <dbReference type="ARBA" id="ARBA00060902"/>
    </source>
</evidence>
<evidence type="ECO:0000313" key="5">
    <source>
        <dbReference type="EMBL" id="KAL0830499.1"/>
    </source>
</evidence>
<dbReference type="Proteomes" id="UP001549921">
    <property type="component" value="Unassembled WGS sequence"/>
</dbReference>
<comment type="similarity">
    <text evidence="3">Belongs to the TO family.</text>
</comment>
<protein>
    <recommendedName>
        <fullName evidence="7">Takeout</fullName>
    </recommendedName>
</protein>
<comment type="caution">
    <text evidence="5">The sequence shown here is derived from an EMBL/GenBank/DDBJ whole genome shotgun (WGS) entry which is preliminary data.</text>
</comment>
<dbReference type="AlphaFoldDB" id="A0ABD0SXK8"/>
<evidence type="ECO:0000313" key="6">
    <source>
        <dbReference type="Proteomes" id="UP001549921"/>
    </source>
</evidence>
<keyword evidence="1 4" id="KW-0732">Signal</keyword>
<dbReference type="EMBL" id="JBEDNZ010000013">
    <property type="protein sequence ID" value="KAL0830499.1"/>
    <property type="molecule type" value="Genomic_DNA"/>
</dbReference>
<reference evidence="5 6" key="1">
    <citation type="submission" date="2024-06" db="EMBL/GenBank/DDBJ databases">
        <title>A chromosome-level genome assembly of beet webworm, Loxostege sticticalis.</title>
        <authorList>
            <person name="Zhang Y."/>
        </authorList>
    </citation>
    <scope>NUCLEOTIDE SEQUENCE [LARGE SCALE GENOMIC DNA]</scope>
    <source>
        <strain evidence="5">AQ028</strain>
        <tissue evidence="5">Male pupae</tissue>
    </source>
</reference>
<evidence type="ECO:0000256" key="2">
    <source>
        <dbReference type="ARBA" id="ARBA00023108"/>
    </source>
</evidence>
<keyword evidence="2" id="KW-0090">Biological rhythms</keyword>
<dbReference type="PANTHER" id="PTHR11008">
    <property type="entry name" value="PROTEIN TAKEOUT-LIKE PROTEIN"/>
    <property type="match status" value="1"/>
</dbReference>
<feature type="chain" id="PRO_5044751717" description="Takeout" evidence="4">
    <location>
        <begin position="18"/>
        <end position="243"/>
    </location>
</feature>
<accession>A0ABD0SXK8</accession>
<gene>
    <name evidence="5" type="ORF">ABMA28_002662</name>
</gene>
<organism evidence="5 6">
    <name type="scientific">Loxostege sticticalis</name>
    <name type="common">Beet webworm moth</name>
    <dbReference type="NCBI Taxonomy" id="481309"/>
    <lineage>
        <taxon>Eukaryota</taxon>
        <taxon>Metazoa</taxon>
        <taxon>Ecdysozoa</taxon>
        <taxon>Arthropoda</taxon>
        <taxon>Hexapoda</taxon>
        <taxon>Insecta</taxon>
        <taxon>Pterygota</taxon>
        <taxon>Neoptera</taxon>
        <taxon>Endopterygota</taxon>
        <taxon>Lepidoptera</taxon>
        <taxon>Glossata</taxon>
        <taxon>Ditrysia</taxon>
        <taxon>Pyraloidea</taxon>
        <taxon>Crambidae</taxon>
        <taxon>Pyraustinae</taxon>
        <taxon>Loxostege</taxon>
    </lineage>
</organism>
<proteinExistence type="inferred from homology"/>
<evidence type="ECO:0008006" key="7">
    <source>
        <dbReference type="Google" id="ProtNLM"/>
    </source>
</evidence>
<dbReference type="InterPro" id="IPR010562">
    <property type="entry name" value="Haemolymph_juvenile_hormone-bd"/>
</dbReference>
<dbReference type="PANTHER" id="PTHR11008:SF32">
    <property type="entry name" value="CIRCADIAN CLOCK-CONTROLLED PROTEIN DAYWAKE-RELATED"/>
    <property type="match status" value="1"/>
</dbReference>